<dbReference type="InterPro" id="IPR045087">
    <property type="entry name" value="Cu-oxidase_fam"/>
</dbReference>
<dbReference type="InterPro" id="IPR008972">
    <property type="entry name" value="Cupredoxin"/>
</dbReference>
<dbReference type="CDD" id="cd13844">
    <property type="entry name" value="CuRO_1_BOD_CotA_like"/>
    <property type="match status" value="1"/>
</dbReference>
<evidence type="ECO:0000259" key="2">
    <source>
        <dbReference type="Pfam" id="PF07731"/>
    </source>
</evidence>
<feature type="domain" description="Plastocyanin-like" evidence="3">
    <location>
        <begin position="48"/>
        <end position="179"/>
    </location>
</feature>
<dbReference type="CDD" id="cd13891">
    <property type="entry name" value="CuRO_3_CotA_like"/>
    <property type="match status" value="1"/>
</dbReference>
<dbReference type="InterPro" id="IPR011707">
    <property type="entry name" value="Cu-oxidase-like_N"/>
</dbReference>
<dbReference type="Proteomes" id="UP001596620">
    <property type="component" value="Unassembled WGS sequence"/>
</dbReference>
<dbReference type="PANTHER" id="PTHR48267:SF1">
    <property type="entry name" value="BILIRUBIN OXIDASE"/>
    <property type="match status" value="1"/>
</dbReference>
<sequence>MNSKLTKFVDALPIPQTLKPTRPRHGKQGDFYRVQMEEFTQKMHKDLQPTKLWGYDGQFPGPLFDVNHGEPIQVEWVNNLPSKHFLPVDKTVHNLTELPEVRTVTHLHGSETKSASDGYPDAWFTKNYQEVGPHFKQKIYEYPNKQRATTLWYHDHAMGITRLNVYAGLVGMYIIRDRHEKRLNLPSGPYEIPLAITDRSFNDDGSLYYPPQPDDPADNIPNPSIRPFFLGETNVVNGKVWPYLDVEPRKYRFRLLNAANTRAYQLYLDSGQDFYQIGSDGGLLRRTLKMTKLAMESAERIDVIIDFSNLEGQTITLKNDLGANPDPEDETDDVMQFRVRSPLKDDDTKAIPQHLSSIPSLKQNNITKQRFLKLVGSTDELGRPLLLLDNKLWMDPVTETPALGSTEIWSFINVTAFTHPIHIHLIQFQVVNRQPFDLDLYNQDGSIVFTGPATPPEPNERVWKDTVAAHSGEITRVIAEFGPFTDDYVWHCHILEHEDHDMMRPMRVIDPKKNDN</sequence>
<dbReference type="InterPro" id="IPR011706">
    <property type="entry name" value="Cu-oxidase_C"/>
</dbReference>
<dbReference type="CDD" id="cd13868">
    <property type="entry name" value="CuRO_2_CotA_like"/>
    <property type="match status" value="1"/>
</dbReference>
<dbReference type="Pfam" id="PF07732">
    <property type="entry name" value="Cu-oxidase_3"/>
    <property type="match status" value="1"/>
</dbReference>
<dbReference type="Gene3D" id="2.60.40.420">
    <property type="entry name" value="Cupredoxins - blue copper proteins"/>
    <property type="match status" value="3"/>
</dbReference>
<evidence type="ECO:0000313" key="4">
    <source>
        <dbReference type="EMBL" id="MFC7747463.1"/>
    </source>
</evidence>
<comment type="caution">
    <text evidence="4">The sequence shown here is derived from an EMBL/GenBank/DDBJ whole genome shotgun (WGS) entry which is preliminary data.</text>
</comment>
<evidence type="ECO:0000259" key="3">
    <source>
        <dbReference type="Pfam" id="PF07732"/>
    </source>
</evidence>
<comment type="similarity">
    <text evidence="1">Belongs to the multicopper oxidase family.</text>
</comment>
<protein>
    <submittedName>
        <fullName evidence="4">Multicopper oxidase family protein</fullName>
    </submittedName>
</protein>
<dbReference type="Pfam" id="PF07731">
    <property type="entry name" value="Cu-oxidase_2"/>
    <property type="match status" value="1"/>
</dbReference>
<gene>
    <name evidence="4" type="ORF">ACFQU8_09500</name>
</gene>
<dbReference type="RefSeq" id="WP_382359167.1">
    <property type="nucleotide sequence ID" value="NZ_JBHTGR010000027.1"/>
</dbReference>
<dbReference type="SUPFAM" id="SSF49503">
    <property type="entry name" value="Cupredoxins"/>
    <property type="match status" value="3"/>
</dbReference>
<dbReference type="PANTHER" id="PTHR48267">
    <property type="entry name" value="CUPREDOXIN SUPERFAMILY PROTEIN"/>
    <property type="match status" value="1"/>
</dbReference>
<name>A0ABW2UZL1_9BACI</name>
<dbReference type="EMBL" id="JBHTGR010000027">
    <property type="protein sequence ID" value="MFC7747463.1"/>
    <property type="molecule type" value="Genomic_DNA"/>
</dbReference>
<evidence type="ECO:0000256" key="1">
    <source>
        <dbReference type="ARBA" id="ARBA00010609"/>
    </source>
</evidence>
<organism evidence="4 5">
    <name type="scientific">Lentibacillus kimchii</name>
    <dbReference type="NCBI Taxonomy" id="1542911"/>
    <lineage>
        <taxon>Bacteria</taxon>
        <taxon>Bacillati</taxon>
        <taxon>Bacillota</taxon>
        <taxon>Bacilli</taxon>
        <taxon>Bacillales</taxon>
        <taxon>Bacillaceae</taxon>
        <taxon>Lentibacillus</taxon>
    </lineage>
</organism>
<accession>A0ABW2UZL1</accession>
<evidence type="ECO:0000313" key="5">
    <source>
        <dbReference type="Proteomes" id="UP001596620"/>
    </source>
</evidence>
<proteinExistence type="inferred from homology"/>
<reference evidence="5" key="1">
    <citation type="journal article" date="2019" name="Int. J. Syst. Evol. Microbiol.">
        <title>The Global Catalogue of Microorganisms (GCM) 10K type strain sequencing project: providing services to taxonomists for standard genome sequencing and annotation.</title>
        <authorList>
            <consortium name="The Broad Institute Genomics Platform"/>
            <consortium name="The Broad Institute Genome Sequencing Center for Infectious Disease"/>
            <person name="Wu L."/>
            <person name="Ma J."/>
        </authorList>
    </citation>
    <scope>NUCLEOTIDE SEQUENCE [LARGE SCALE GENOMIC DNA]</scope>
    <source>
        <strain evidence="5">JCM 30234</strain>
    </source>
</reference>
<feature type="domain" description="Plastocyanin-like" evidence="2">
    <location>
        <begin position="395"/>
        <end position="509"/>
    </location>
</feature>
<keyword evidence="5" id="KW-1185">Reference proteome</keyword>